<sequence>MNRPSRTDEPQPGDGYNQSPPHLSNDLTTNQDLNGISNTRALRRQARPMSMDSGQPDPPDSITPDGPSKPKDAAVVRVNASSTSLAREALHAGDTGQGAAPRDGHPPASGGGHNPDGSLPVKSRLSRAKDTILTFGKFVGPGFMVAVAYIDPGNYATDVAAGASYRFRLLFIVLLSNIFAIFLQSLSIKLGTVSGLNLAEACRAFLPRWLNYVLYAMAEAAIIATDIAEVIGTAIALNLLIPQIPLVAGCALSILEVMLILVFYRPTGPMRGLRAFEYFVMLLVLAVVICFCIQLSLIKDASPGEVFRGYLPSSALVEQTALYQACGILGATVMPHSLNTAGDDVRKDYIPSLSAIRHSLKYSIAELALSLFTFALFVNSAILIVAGASLSSSSSSDPQNEDLDADLFAIHALLSTSLSPAAGTVFALALLFSGVSAGIVCTIAGQMVSEGALRWTLRPWLRRLVTRSISIAPSIVIAGAVGREGLDRALNGSQVALSVALPFVSAPLIWFTSVERYMVVALEEVVV</sequence>
<feature type="transmembrane region" description="Helical" evidence="6">
    <location>
        <begin position="132"/>
        <end position="150"/>
    </location>
</feature>
<dbReference type="GO" id="GO:0034755">
    <property type="term" value="P:iron ion transmembrane transport"/>
    <property type="evidence" value="ECO:0007669"/>
    <property type="project" value="TreeGrafter"/>
</dbReference>
<dbReference type="GO" id="GO:0015086">
    <property type="term" value="F:cadmium ion transmembrane transporter activity"/>
    <property type="evidence" value="ECO:0007669"/>
    <property type="project" value="TreeGrafter"/>
</dbReference>
<feature type="transmembrane region" description="Helical" evidence="6">
    <location>
        <begin position="276"/>
        <end position="298"/>
    </location>
</feature>
<gene>
    <name evidence="7" type="ORF">NEMBOFW57_008951</name>
</gene>
<name>A0AAD4ET07_9PEZI</name>
<feature type="region of interest" description="Disordered" evidence="5">
    <location>
        <begin position="1"/>
        <end position="76"/>
    </location>
</feature>
<keyword evidence="4 6" id="KW-0472">Membrane</keyword>
<dbReference type="PRINTS" id="PR00447">
    <property type="entry name" value="NATRESASSCMP"/>
</dbReference>
<keyword evidence="2 6" id="KW-0812">Transmembrane</keyword>
<dbReference type="NCBIfam" id="TIGR01197">
    <property type="entry name" value="nramp"/>
    <property type="match status" value="1"/>
</dbReference>
<comment type="caution">
    <text evidence="7">The sequence shown here is derived from an EMBL/GenBank/DDBJ whole genome shotgun (WGS) entry which is preliminary data.</text>
</comment>
<feature type="transmembrane region" description="Helical" evidence="6">
    <location>
        <begin position="321"/>
        <end position="341"/>
    </location>
</feature>
<accession>A0AAD4ET07</accession>
<feature type="transmembrane region" description="Helical" evidence="6">
    <location>
        <begin position="212"/>
        <end position="237"/>
    </location>
</feature>
<evidence type="ECO:0000256" key="6">
    <source>
        <dbReference type="SAM" id="Phobius"/>
    </source>
</evidence>
<keyword evidence="8" id="KW-1185">Reference proteome</keyword>
<dbReference type="AlphaFoldDB" id="A0AAD4ET07"/>
<dbReference type="NCBIfam" id="NF037982">
    <property type="entry name" value="Nramp_1"/>
    <property type="match status" value="1"/>
</dbReference>
<protein>
    <submittedName>
        <fullName evidence="7">Uncharacterized protein</fullName>
    </submittedName>
</protein>
<reference evidence="7" key="1">
    <citation type="submission" date="2023-02" db="EMBL/GenBank/DDBJ databases">
        <authorList>
            <person name="Palmer J.M."/>
        </authorList>
    </citation>
    <scope>NUCLEOTIDE SEQUENCE</scope>
    <source>
        <strain evidence="7">FW57</strain>
    </source>
</reference>
<evidence type="ECO:0000256" key="1">
    <source>
        <dbReference type="ARBA" id="ARBA00004141"/>
    </source>
</evidence>
<feature type="transmembrane region" description="Helical" evidence="6">
    <location>
        <begin position="362"/>
        <end position="388"/>
    </location>
</feature>
<evidence type="ECO:0000313" key="7">
    <source>
        <dbReference type="EMBL" id="KAG7286640.1"/>
    </source>
</evidence>
<dbReference type="Pfam" id="PF01566">
    <property type="entry name" value="Nramp"/>
    <property type="match status" value="1"/>
</dbReference>
<evidence type="ECO:0000256" key="4">
    <source>
        <dbReference type="ARBA" id="ARBA00023136"/>
    </source>
</evidence>
<feature type="transmembrane region" description="Helical" evidence="6">
    <location>
        <begin position="421"/>
        <end position="444"/>
    </location>
</feature>
<evidence type="ECO:0000256" key="3">
    <source>
        <dbReference type="ARBA" id="ARBA00022989"/>
    </source>
</evidence>
<feature type="transmembrane region" description="Helical" evidence="6">
    <location>
        <begin position="243"/>
        <end position="264"/>
    </location>
</feature>
<proteinExistence type="predicted"/>
<dbReference type="Proteomes" id="UP001197093">
    <property type="component" value="Unassembled WGS sequence"/>
</dbReference>
<evidence type="ECO:0000313" key="8">
    <source>
        <dbReference type="Proteomes" id="UP001197093"/>
    </source>
</evidence>
<dbReference type="PANTHER" id="PTHR11706:SF101">
    <property type="entry name" value="MANGANESE TRANSPORTER SMF1"/>
    <property type="match status" value="1"/>
</dbReference>
<feature type="region of interest" description="Disordered" evidence="5">
    <location>
        <begin position="91"/>
        <end position="121"/>
    </location>
</feature>
<dbReference type="GO" id="GO:0005886">
    <property type="term" value="C:plasma membrane"/>
    <property type="evidence" value="ECO:0007669"/>
    <property type="project" value="TreeGrafter"/>
</dbReference>
<organism evidence="7 8">
    <name type="scientific">Staphylotrichum longicolle</name>
    <dbReference type="NCBI Taxonomy" id="669026"/>
    <lineage>
        <taxon>Eukaryota</taxon>
        <taxon>Fungi</taxon>
        <taxon>Dikarya</taxon>
        <taxon>Ascomycota</taxon>
        <taxon>Pezizomycotina</taxon>
        <taxon>Sordariomycetes</taxon>
        <taxon>Sordariomycetidae</taxon>
        <taxon>Sordariales</taxon>
        <taxon>Chaetomiaceae</taxon>
        <taxon>Staphylotrichum</taxon>
    </lineage>
</organism>
<feature type="compositionally biased region" description="Polar residues" evidence="5">
    <location>
        <begin position="16"/>
        <end position="40"/>
    </location>
</feature>
<evidence type="ECO:0000256" key="2">
    <source>
        <dbReference type="ARBA" id="ARBA00022692"/>
    </source>
</evidence>
<dbReference type="InterPro" id="IPR001046">
    <property type="entry name" value="NRAMP_fam"/>
</dbReference>
<dbReference type="GO" id="GO:0030026">
    <property type="term" value="P:intracellular manganese ion homeostasis"/>
    <property type="evidence" value="ECO:0007669"/>
    <property type="project" value="TreeGrafter"/>
</dbReference>
<evidence type="ECO:0000256" key="5">
    <source>
        <dbReference type="SAM" id="MobiDB-lite"/>
    </source>
</evidence>
<feature type="transmembrane region" description="Helical" evidence="6">
    <location>
        <begin position="494"/>
        <end position="512"/>
    </location>
</feature>
<comment type="subcellular location">
    <subcellularLocation>
        <location evidence="1">Membrane</location>
        <topology evidence="1">Multi-pass membrane protein</topology>
    </subcellularLocation>
</comment>
<feature type="transmembrane region" description="Helical" evidence="6">
    <location>
        <begin position="464"/>
        <end position="482"/>
    </location>
</feature>
<keyword evidence="3 6" id="KW-1133">Transmembrane helix</keyword>
<dbReference type="EMBL" id="JAHCVI010000004">
    <property type="protein sequence ID" value="KAG7286640.1"/>
    <property type="molecule type" value="Genomic_DNA"/>
</dbReference>
<dbReference type="GO" id="GO:0005384">
    <property type="term" value="F:manganese ion transmembrane transporter activity"/>
    <property type="evidence" value="ECO:0007669"/>
    <property type="project" value="TreeGrafter"/>
</dbReference>
<feature type="transmembrane region" description="Helical" evidence="6">
    <location>
        <begin position="170"/>
        <end position="191"/>
    </location>
</feature>
<dbReference type="PANTHER" id="PTHR11706">
    <property type="entry name" value="SOLUTE CARRIER PROTEIN FAMILY 11 MEMBER"/>
    <property type="match status" value="1"/>
</dbReference>